<feature type="domain" description="Palmitoyltransferase DHHC" evidence="9">
    <location>
        <begin position="89"/>
        <end position="212"/>
    </location>
</feature>
<dbReference type="InterPro" id="IPR039859">
    <property type="entry name" value="PFA4/ZDH16/20/ERF2-like"/>
</dbReference>
<dbReference type="EC" id="2.3.1.225" evidence="8"/>
<evidence type="ECO:0000256" key="4">
    <source>
        <dbReference type="ARBA" id="ARBA00022692"/>
    </source>
</evidence>
<evidence type="ECO:0000256" key="5">
    <source>
        <dbReference type="ARBA" id="ARBA00022989"/>
    </source>
</evidence>
<feature type="transmembrane region" description="Helical" evidence="8">
    <location>
        <begin position="179"/>
        <end position="202"/>
    </location>
</feature>
<comment type="similarity">
    <text evidence="2 8">Belongs to the DHHC palmitoyltransferase family.</text>
</comment>
<name>A0AAP0C1C6_9ASPA</name>
<evidence type="ECO:0000256" key="7">
    <source>
        <dbReference type="ARBA" id="ARBA00023315"/>
    </source>
</evidence>
<gene>
    <name evidence="10" type="ORF">KSP39_PZI000666</name>
</gene>
<comment type="subcellular location">
    <subcellularLocation>
        <location evidence="1">Membrane</location>
        <topology evidence="1">Multi-pass membrane protein</topology>
    </subcellularLocation>
</comment>
<proteinExistence type="inferred from homology"/>
<evidence type="ECO:0000256" key="8">
    <source>
        <dbReference type="RuleBase" id="RU079119"/>
    </source>
</evidence>
<dbReference type="InterPro" id="IPR001594">
    <property type="entry name" value="Palmitoyltrfase_DHHC"/>
</dbReference>
<dbReference type="GO" id="GO:0019706">
    <property type="term" value="F:protein-cysteine S-palmitoyltransferase activity"/>
    <property type="evidence" value="ECO:0007669"/>
    <property type="project" value="UniProtKB-EC"/>
</dbReference>
<feature type="transmembrane region" description="Helical" evidence="8">
    <location>
        <begin position="7"/>
        <end position="32"/>
    </location>
</feature>
<keyword evidence="6 8" id="KW-0472">Membrane</keyword>
<dbReference type="PANTHER" id="PTHR12246">
    <property type="entry name" value="PALMITOYLTRANSFERASE ZDHHC16"/>
    <property type="match status" value="1"/>
</dbReference>
<dbReference type="EMBL" id="JBBWWQ010000001">
    <property type="protein sequence ID" value="KAK8957651.1"/>
    <property type="molecule type" value="Genomic_DNA"/>
</dbReference>
<dbReference type="PROSITE" id="PS50216">
    <property type="entry name" value="DHHC"/>
    <property type="match status" value="1"/>
</dbReference>
<dbReference type="GO" id="GO:0016020">
    <property type="term" value="C:membrane"/>
    <property type="evidence" value="ECO:0007669"/>
    <property type="project" value="UniProtKB-SubCell"/>
</dbReference>
<dbReference type="Proteomes" id="UP001418222">
    <property type="component" value="Unassembled WGS sequence"/>
</dbReference>
<evidence type="ECO:0000256" key="6">
    <source>
        <dbReference type="ARBA" id="ARBA00023136"/>
    </source>
</evidence>
<reference evidence="10 11" key="1">
    <citation type="journal article" date="2022" name="Nat. Plants">
        <title>Genomes of leafy and leafless Platanthera orchids illuminate the evolution of mycoheterotrophy.</title>
        <authorList>
            <person name="Li M.H."/>
            <person name="Liu K.W."/>
            <person name="Li Z."/>
            <person name="Lu H.C."/>
            <person name="Ye Q.L."/>
            <person name="Zhang D."/>
            <person name="Wang J.Y."/>
            <person name="Li Y.F."/>
            <person name="Zhong Z.M."/>
            <person name="Liu X."/>
            <person name="Yu X."/>
            <person name="Liu D.K."/>
            <person name="Tu X.D."/>
            <person name="Liu B."/>
            <person name="Hao Y."/>
            <person name="Liao X.Y."/>
            <person name="Jiang Y.T."/>
            <person name="Sun W.H."/>
            <person name="Chen J."/>
            <person name="Chen Y.Q."/>
            <person name="Ai Y."/>
            <person name="Zhai J.W."/>
            <person name="Wu S.S."/>
            <person name="Zhou Z."/>
            <person name="Hsiao Y.Y."/>
            <person name="Wu W.L."/>
            <person name="Chen Y.Y."/>
            <person name="Lin Y.F."/>
            <person name="Hsu J.L."/>
            <person name="Li C.Y."/>
            <person name="Wang Z.W."/>
            <person name="Zhao X."/>
            <person name="Zhong W.Y."/>
            <person name="Ma X.K."/>
            <person name="Ma L."/>
            <person name="Huang J."/>
            <person name="Chen G.Z."/>
            <person name="Huang M.Z."/>
            <person name="Huang L."/>
            <person name="Peng D.H."/>
            <person name="Luo Y.B."/>
            <person name="Zou S.Q."/>
            <person name="Chen S.P."/>
            <person name="Lan S."/>
            <person name="Tsai W.C."/>
            <person name="Van de Peer Y."/>
            <person name="Liu Z.J."/>
        </authorList>
    </citation>
    <scope>NUCLEOTIDE SEQUENCE [LARGE SCALE GENOMIC DNA]</scope>
    <source>
        <strain evidence="10">Lor287</strain>
    </source>
</reference>
<comment type="domain">
    <text evidence="8">The DHHC domain is required for palmitoyltransferase activity.</text>
</comment>
<keyword evidence="4 8" id="KW-0812">Transmembrane</keyword>
<dbReference type="AlphaFoldDB" id="A0AAP0C1C6"/>
<keyword evidence="7 8" id="KW-0012">Acyltransferase</keyword>
<sequence>MGGRKITFLSLPVLAVVFLMGYVYCTTVFVLLPDWLELSSYLGRTNALIFSFFAFMCMFAFVASVLTDPGRVPSSFAPDAENPQANKGISHYCDKCRAYKPPRTHHCRTCKRCVLKMDHHCAWISSCVGYANYKSFIVCIFYGSVTSIYSTPLFRSYILAFDHIFSLSIFIFFPDHQALSGLALTILSITISSLFAWHIYLLTQNLTTIEYREAVRAAWLAKKCGQNYRHPFNLGVYTNLKLILGSNVLKWFWPSALGHLNDGTRFPISSE</sequence>
<evidence type="ECO:0000313" key="11">
    <source>
        <dbReference type="Proteomes" id="UP001418222"/>
    </source>
</evidence>
<keyword evidence="3 8" id="KW-0808">Transferase</keyword>
<keyword evidence="11" id="KW-1185">Reference proteome</keyword>
<evidence type="ECO:0000313" key="10">
    <source>
        <dbReference type="EMBL" id="KAK8957651.1"/>
    </source>
</evidence>
<protein>
    <recommendedName>
        <fullName evidence="8">S-acyltransferase</fullName>
        <ecNumber evidence="8">2.3.1.225</ecNumber>
    </recommendedName>
    <alternativeName>
        <fullName evidence="8">Palmitoyltransferase</fullName>
    </alternativeName>
</protein>
<comment type="caution">
    <text evidence="10">The sequence shown here is derived from an EMBL/GenBank/DDBJ whole genome shotgun (WGS) entry which is preliminary data.</text>
</comment>
<evidence type="ECO:0000256" key="1">
    <source>
        <dbReference type="ARBA" id="ARBA00004141"/>
    </source>
</evidence>
<accession>A0AAP0C1C6</accession>
<feature type="transmembrane region" description="Helical" evidence="8">
    <location>
        <begin position="47"/>
        <end position="66"/>
    </location>
</feature>
<evidence type="ECO:0000256" key="2">
    <source>
        <dbReference type="ARBA" id="ARBA00008574"/>
    </source>
</evidence>
<evidence type="ECO:0000256" key="3">
    <source>
        <dbReference type="ARBA" id="ARBA00022679"/>
    </source>
</evidence>
<evidence type="ECO:0000259" key="9">
    <source>
        <dbReference type="Pfam" id="PF01529"/>
    </source>
</evidence>
<keyword evidence="5 8" id="KW-1133">Transmembrane helix</keyword>
<dbReference type="Pfam" id="PF01529">
    <property type="entry name" value="DHHC"/>
    <property type="match status" value="1"/>
</dbReference>
<organism evidence="10 11">
    <name type="scientific">Platanthera zijinensis</name>
    <dbReference type="NCBI Taxonomy" id="2320716"/>
    <lineage>
        <taxon>Eukaryota</taxon>
        <taxon>Viridiplantae</taxon>
        <taxon>Streptophyta</taxon>
        <taxon>Embryophyta</taxon>
        <taxon>Tracheophyta</taxon>
        <taxon>Spermatophyta</taxon>
        <taxon>Magnoliopsida</taxon>
        <taxon>Liliopsida</taxon>
        <taxon>Asparagales</taxon>
        <taxon>Orchidaceae</taxon>
        <taxon>Orchidoideae</taxon>
        <taxon>Orchideae</taxon>
        <taxon>Orchidinae</taxon>
        <taxon>Platanthera</taxon>
    </lineage>
</organism>
<comment type="catalytic activity">
    <reaction evidence="8">
        <text>L-cysteinyl-[protein] + hexadecanoyl-CoA = S-hexadecanoyl-L-cysteinyl-[protein] + CoA</text>
        <dbReference type="Rhea" id="RHEA:36683"/>
        <dbReference type="Rhea" id="RHEA-COMP:10131"/>
        <dbReference type="Rhea" id="RHEA-COMP:11032"/>
        <dbReference type="ChEBI" id="CHEBI:29950"/>
        <dbReference type="ChEBI" id="CHEBI:57287"/>
        <dbReference type="ChEBI" id="CHEBI:57379"/>
        <dbReference type="ChEBI" id="CHEBI:74151"/>
        <dbReference type="EC" id="2.3.1.225"/>
    </reaction>
</comment>